<protein>
    <submittedName>
        <fullName evidence="1">Uncharacterized protein</fullName>
    </submittedName>
</protein>
<dbReference type="Proteomes" id="UP000024635">
    <property type="component" value="Unassembled WGS sequence"/>
</dbReference>
<name>A0A016UGV6_9BILA</name>
<dbReference type="AlphaFoldDB" id="A0A016UGV6"/>
<comment type="caution">
    <text evidence="1">The sequence shown here is derived from an EMBL/GenBank/DDBJ whole genome shotgun (WGS) entry which is preliminary data.</text>
</comment>
<evidence type="ECO:0000313" key="2">
    <source>
        <dbReference type="Proteomes" id="UP000024635"/>
    </source>
</evidence>
<keyword evidence="2" id="KW-1185">Reference proteome</keyword>
<organism evidence="1 2">
    <name type="scientific">Ancylostoma ceylanicum</name>
    <dbReference type="NCBI Taxonomy" id="53326"/>
    <lineage>
        <taxon>Eukaryota</taxon>
        <taxon>Metazoa</taxon>
        <taxon>Ecdysozoa</taxon>
        <taxon>Nematoda</taxon>
        <taxon>Chromadorea</taxon>
        <taxon>Rhabditida</taxon>
        <taxon>Rhabditina</taxon>
        <taxon>Rhabditomorpha</taxon>
        <taxon>Strongyloidea</taxon>
        <taxon>Ancylostomatidae</taxon>
        <taxon>Ancylostomatinae</taxon>
        <taxon>Ancylostoma</taxon>
    </lineage>
</organism>
<reference evidence="2" key="1">
    <citation type="journal article" date="2015" name="Nat. Genet.">
        <title>The genome and transcriptome of the zoonotic hookworm Ancylostoma ceylanicum identify infection-specific gene families.</title>
        <authorList>
            <person name="Schwarz E.M."/>
            <person name="Hu Y."/>
            <person name="Antoshechkin I."/>
            <person name="Miller M.M."/>
            <person name="Sternberg P.W."/>
            <person name="Aroian R.V."/>
        </authorList>
    </citation>
    <scope>NUCLEOTIDE SEQUENCE</scope>
    <source>
        <strain evidence="2">HY135</strain>
    </source>
</reference>
<dbReference type="OrthoDB" id="5871013at2759"/>
<evidence type="ECO:0000313" key="1">
    <source>
        <dbReference type="EMBL" id="EYC14146.1"/>
    </source>
</evidence>
<gene>
    <name evidence="1" type="primary">Acey_s0041.g366</name>
    <name evidence="1" type="ORF">Y032_0041g366</name>
</gene>
<proteinExistence type="predicted"/>
<dbReference type="EMBL" id="JARK01001377">
    <property type="protein sequence ID" value="EYC14146.1"/>
    <property type="molecule type" value="Genomic_DNA"/>
</dbReference>
<sequence>MKSDVDNLCDPKLSEITMKTTFERILACKLRLNELAEKTFYYQNWKYSTLSKHLLPLLLLQITSPELAESSKIGLLDIKPV</sequence>
<accession>A0A016UGV6</accession>